<evidence type="ECO:0000256" key="1">
    <source>
        <dbReference type="ARBA" id="ARBA00001946"/>
    </source>
</evidence>
<evidence type="ECO:0000256" key="8">
    <source>
        <dbReference type="ARBA" id="ARBA00022573"/>
    </source>
</evidence>
<comment type="catalytic activity">
    <reaction evidence="18">
        <text>alpha-ribazole 5'-phosphate + adenosylcob(III)inamide-GDP = adenosylcob(III)alamin 5'-phosphate + GMP + H(+)</text>
        <dbReference type="Rhea" id="RHEA:23560"/>
        <dbReference type="ChEBI" id="CHEBI:15378"/>
        <dbReference type="ChEBI" id="CHEBI:57918"/>
        <dbReference type="ChEBI" id="CHEBI:58115"/>
        <dbReference type="ChEBI" id="CHEBI:60487"/>
        <dbReference type="ChEBI" id="CHEBI:60493"/>
        <dbReference type="EC" id="2.7.8.26"/>
    </reaction>
</comment>
<protein>
    <recommendedName>
        <fullName evidence="6">Adenosylcobinamide-GDP ribazoletransferase</fullName>
        <ecNumber evidence="5">2.7.8.26</ecNumber>
    </recommendedName>
    <alternativeName>
        <fullName evidence="16">Cobalamin synthase</fullName>
    </alternativeName>
    <alternativeName>
        <fullName evidence="15">Cobalamin-5'-phosphate synthase</fullName>
    </alternativeName>
</protein>
<reference evidence="20" key="1">
    <citation type="journal article" date="2012" name="PLoS ONE">
        <title>Gene sets for utilization of primary and secondary nutrition supplies in the distal gut of endangered iberian lynx.</title>
        <authorList>
            <person name="Alcaide M."/>
            <person name="Messina E."/>
            <person name="Richter M."/>
            <person name="Bargiela R."/>
            <person name="Peplies J."/>
            <person name="Huws S.A."/>
            <person name="Newbold C.J."/>
            <person name="Golyshin P.N."/>
            <person name="Simon M.A."/>
            <person name="Lopez G."/>
            <person name="Yakimov M.M."/>
            <person name="Ferrer M."/>
        </authorList>
    </citation>
    <scope>NUCLEOTIDE SEQUENCE</scope>
</reference>
<evidence type="ECO:0000256" key="16">
    <source>
        <dbReference type="ARBA" id="ARBA00032853"/>
    </source>
</evidence>
<keyword evidence="12 19" id="KW-1133">Transmembrane helix</keyword>
<evidence type="ECO:0000256" key="7">
    <source>
        <dbReference type="ARBA" id="ARBA00022475"/>
    </source>
</evidence>
<evidence type="ECO:0000256" key="18">
    <source>
        <dbReference type="ARBA" id="ARBA00049504"/>
    </source>
</evidence>
<name>J9GVC8_9ZZZZ</name>
<evidence type="ECO:0000256" key="11">
    <source>
        <dbReference type="ARBA" id="ARBA00022842"/>
    </source>
</evidence>
<keyword evidence="13 19" id="KW-0472">Membrane</keyword>
<comment type="function">
    <text evidence="14">Joins adenosylcobinamide-GDP and alpha-ribazole to generate adenosylcobalamin (Ado-cobalamin). Also synthesizes adenosylcobalamin 5'-phosphate from adenosylcobinamide-GDP and alpha-ribazole 5'-phosphate.</text>
</comment>
<comment type="pathway">
    <text evidence="3">Cofactor biosynthesis; adenosylcobalamin biosynthesis; adenosylcobalamin from cob(II)yrinate a,c-diamide: step 7/7.</text>
</comment>
<accession>J9GVC8</accession>
<dbReference type="PANTHER" id="PTHR34148">
    <property type="entry name" value="ADENOSYLCOBINAMIDE-GDP RIBAZOLETRANSFERASE"/>
    <property type="match status" value="1"/>
</dbReference>
<evidence type="ECO:0000256" key="13">
    <source>
        <dbReference type="ARBA" id="ARBA00023136"/>
    </source>
</evidence>
<dbReference type="GO" id="GO:0009236">
    <property type="term" value="P:cobalamin biosynthetic process"/>
    <property type="evidence" value="ECO:0007669"/>
    <property type="project" value="UniProtKB-UniPathway"/>
</dbReference>
<evidence type="ECO:0000256" key="14">
    <source>
        <dbReference type="ARBA" id="ARBA00025228"/>
    </source>
</evidence>
<dbReference type="GO" id="GO:0051073">
    <property type="term" value="F:adenosylcobinamide-GDP ribazoletransferase activity"/>
    <property type="evidence" value="ECO:0007669"/>
    <property type="project" value="UniProtKB-EC"/>
</dbReference>
<evidence type="ECO:0000256" key="9">
    <source>
        <dbReference type="ARBA" id="ARBA00022679"/>
    </source>
</evidence>
<dbReference type="PANTHER" id="PTHR34148:SF1">
    <property type="entry name" value="ADENOSYLCOBINAMIDE-GDP RIBAZOLETRANSFERASE"/>
    <property type="match status" value="1"/>
</dbReference>
<keyword evidence="10 19" id="KW-0812">Transmembrane</keyword>
<evidence type="ECO:0000256" key="4">
    <source>
        <dbReference type="ARBA" id="ARBA00010561"/>
    </source>
</evidence>
<comment type="similarity">
    <text evidence="4">Belongs to the CobS family.</text>
</comment>
<sequence length="122" mass="13430">MMRILAALIFFTRLPFWRLADVPAGYFKNIVSYWALVGWLTAGLSVLVLYASSLILPSGVALLLAMVSRLLITGCLHEDGLADFLDGFGGGTSKERILTIMKDSHIGSYGVIGLIFYFSLFY</sequence>
<evidence type="ECO:0000313" key="20">
    <source>
        <dbReference type="EMBL" id="EJX04490.1"/>
    </source>
</evidence>
<organism evidence="20">
    <name type="scientific">gut metagenome</name>
    <dbReference type="NCBI Taxonomy" id="749906"/>
    <lineage>
        <taxon>unclassified sequences</taxon>
        <taxon>metagenomes</taxon>
        <taxon>organismal metagenomes</taxon>
    </lineage>
</organism>
<proteinExistence type="inferred from homology"/>
<dbReference type="GO" id="GO:0005886">
    <property type="term" value="C:plasma membrane"/>
    <property type="evidence" value="ECO:0007669"/>
    <property type="project" value="UniProtKB-SubCell"/>
</dbReference>
<evidence type="ECO:0000256" key="6">
    <source>
        <dbReference type="ARBA" id="ARBA00015850"/>
    </source>
</evidence>
<gene>
    <name evidence="20" type="ORF">EVA_07403</name>
</gene>
<dbReference type="InterPro" id="IPR003805">
    <property type="entry name" value="CobS"/>
</dbReference>
<comment type="subcellular location">
    <subcellularLocation>
        <location evidence="2">Cell membrane</location>
        <topology evidence="2">Multi-pass membrane protein</topology>
    </subcellularLocation>
</comment>
<evidence type="ECO:0000256" key="12">
    <source>
        <dbReference type="ARBA" id="ARBA00022989"/>
    </source>
</evidence>
<dbReference type="EC" id="2.7.8.26" evidence="5"/>
<feature type="non-terminal residue" evidence="20">
    <location>
        <position position="122"/>
    </location>
</feature>
<evidence type="ECO:0000256" key="17">
    <source>
        <dbReference type="ARBA" id="ARBA00048623"/>
    </source>
</evidence>
<evidence type="ECO:0000256" key="19">
    <source>
        <dbReference type="SAM" id="Phobius"/>
    </source>
</evidence>
<keyword evidence="7" id="KW-1003">Cell membrane</keyword>
<evidence type="ECO:0000256" key="10">
    <source>
        <dbReference type="ARBA" id="ARBA00022692"/>
    </source>
</evidence>
<evidence type="ECO:0000256" key="15">
    <source>
        <dbReference type="ARBA" id="ARBA00032605"/>
    </source>
</evidence>
<keyword evidence="9" id="KW-0808">Transferase</keyword>
<feature type="transmembrane region" description="Helical" evidence="19">
    <location>
        <begin position="36"/>
        <end position="64"/>
    </location>
</feature>
<comment type="caution">
    <text evidence="20">The sequence shown here is derived from an EMBL/GenBank/DDBJ whole genome shotgun (WGS) entry which is preliminary data.</text>
</comment>
<evidence type="ECO:0000256" key="3">
    <source>
        <dbReference type="ARBA" id="ARBA00004663"/>
    </source>
</evidence>
<comment type="cofactor">
    <cofactor evidence="1">
        <name>Mg(2+)</name>
        <dbReference type="ChEBI" id="CHEBI:18420"/>
    </cofactor>
</comment>
<dbReference type="AlphaFoldDB" id="J9GVC8"/>
<keyword evidence="8" id="KW-0169">Cobalamin biosynthesis</keyword>
<dbReference type="EMBL" id="AMCI01001791">
    <property type="protein sequence ID" value="EJX04490.1"/>
    <property type="molecule type" value="Genomic_DNA"/>
</dbReference>
<dbReference type="HAMAP" id="MF_00719">
    <property type="entry name" value="CobS"/>
    <property type="match status" value="1"/>
</dbReference>
<dbReference type="GO" id="GO:0008818">
    <property type="term" value="F:cobalamin 5'-phosphate synthase activity"/>
    <property type="evidence" value="ECO:0007669"/>
    <property type="project" value="InterPro"/>
</dbReference>
<comment type="catalytic activity">
    <reaction evidence="17">
        <text>alpha-ribazole + adenosylcob(III)inamide-GDP = adenosylcob(III)alamin + GMP + H(+)</text>
        <dbReference type="Rhea" id="RHEA:16049"/>
        <dbReference type="ChEBI" id="CHEBI:10329"/>
        <dbReference type="ChEBI" id="CHEBI:15378"/>
        <dbReference type="ChEBI" id="CHEBI:18408"/>
        <dbReference type="ChEBI" id="CHEBI:58115"/>
        <dbReference type="ChEBI" id="CHEBI:60487"/>
        <dbReference type="EC" id="2.7.8.26"/>
    </reaction>
</comment>
<dbReference type="Pfam" id="PF02654">
    <property type="entry name" value="CobS"/>
    <property type="match status" value="1"/>
</dbReference>
<evidence type="ECO:0000256" key="5">
    <source>
        <dbReference type="ARBA" id="ARBA00013200"/>
    </source>
</evidence>
<feature type="transmembrane region" description="Helical" evidence="19">
    <location>
        <begin position="104"/>
        <end position="121"/>
    </location>
</feature>
<dbReference type="UniPathway" id="UPA00148">
    <property type="reaction ID" value="UER00238"/>
</dbReference>
<evidence type="ECO:0000256" key="2">
    <source>
        <dbReference type="ARBA" id="ARBA00004651"/>
    </source>
</evidence>
<keyword evidence="11" id="KW-0460">Magnesium</keyword>